<keyword evidence="1" id="KW-0472">Membrane</keyword>
<evidence type="ECO:0000313" key="2">
    <source>
        <dbReference type="EMBL" id="MDQ0535646.1"/>
    </source>
</evidence>
<keyword evidence="1" id="KW-1133">Transmembrane helix</keyword>
<dbReference type="RefSeq" id="WP_281415057.1">
    <property type="nucleotide sequence ID" value="NZ_JAGINO010000021.1"/>
</dbReference>
<keyword evidence="3" id="KW-1185">Reference proteome</keyword>
<keyword evidence="1" id="KW-0812">Transmembrane</keyword>
<accession>A0ABU0MQ96</accession>
<comment type="caution">
    <text evidence="2">The sequence shown here is derived from an EMBL/GenBank/DDBJ whole genome shotgun (WGS) entry which is preliminary data.</text>
</comment>
<evidence type="ECO:0000256" key="1">
    <source>
        <dbReference type="SAM" id="Phobius"/>
    </source>
</evidence>
<evidence type="ECO:0008006" key="4">
    <source>
        <dbReference type="Google" id="ProtNLM"/>
    </source>
</evidence>
<dbReference type="EMBL" id="JAUSVU010000019">
    <property type="protein sequence ID" value="MDQ0535646.1"/>
    <property type="molecule type" value="Genomic_DNA"/>
</dbReference>
<sequence>MRNQQTLPNSFASPPSFHRPGFLVAVGASLLFWILLAAWIF</sequence>
<protein>
    <recommendedName>
        <fullName evidence="4">ABC transporter permease</fullName>
    </recommendedName>
</protein>
<proteinExistence type="predicted"/>
<feature type="transmembrane region" description="Helical" evidence="1">
    <location>
        <begin position="21"/>
        <end position="40"/>
    </location>
</feature>
<name>A0ABU0MQ96_9PROT</name>
<evidence type="ECO:0000313" key="3">
    <source>
        <dbReference type="Proteomes" id="UP001244552"/>
    </source>
</evidence>
<gene>
    <name evidence="2" type="ORF">QO018_004530</name>
</gene>
<reference evidence="2 3" key="1">
    <citation type="submission" date="2023-07" db="EMBL/GenBank/DDBJ databases">
        <title>Genomic Encyclopedia of Type Strains, Phase IV (KMG-IV): sequencing the most valuable type-strain genomes for metagenomic binning, comparative biology and taxonomic classification.</title>
        <authorList>
            <person name="Goeker M."/>
        </authorList>
    </citation>
    <scope>NUCLEOTIDE SEQUENCE [LARGE SCALE GENOMIC DNA]</scope>
    <source>
        <strain evidence="2 3">DSM 19922</strain>
    </source>
</reference>
<organism evidence="2 3">
    <name type="scientific">Azospirillum picis</name>
    <dbReference type="NCBI Taxonomy" id="488438"/>
    <lineage>
        <taxon>Bacteria</taxon>
        <taxon>Pseudomonadati</taxon>
        <taxon>Pseudomonadota</taxon>
        <taxon>Alphaproteobacteria</taxon>
        <taxon>Rhodospirillales</taxon>
        <taxon>Azospirillaceae</taxon>
        <taxon>Azospirillum</taxon>
    </lineage>
</organism>
<dbReference type="Proteomes" id="UP001244552">
    <property type="component" value="Unassembled WGS sequence"/>
</dbReference>